<dbReference type="GO" id="GO:0015288">
    <property type="term" value="F:porin activity"/>
    <property type="evidence" value="ECO:0007669"/>
    <property type="project" value="TreeGrafter"/>
</dbReference>
<organism evidence="10 11">
    <name type="scientific">Desulfonema ishimotonii</name>
    <dbReference type="NCBI Taxonomy" id="45657"/>
    <lineage>
        <taxon>Bacteria</taxon>
        <taxon>Pseudomonadati</taxon>
        <taxon>Thermodesulfobacteriota</taxon>
        <taxon>Desulfobacteria</taxon>
        <taxon>Desulfobacterales</taxon>
        <taxon>Desulfococcaceae</taxon>
        <taxon>Desulfonema</taxon>
    </lineage>
</organism>
<evidence type="ECO:0000256" key="2">
    <source>
        <dbReference type="ARBA" id="ARBA00007613"/>
    </source>
</evidence>
<reference evidence="11" key="1">
    <citation type="submission" date="2017-11" db="EMBL/GenBank/DDBJ databases">
        <authorList>
            <person name="Watanabe M."/>
            <person name="Kojima H."/>
        </authorList>
    </citation>
    <scope>NUCLEOTIDE SEQUENCE [LARGE SCALE GENOMIC DNA]</scope>
    <source>
        <strain evidence="11">Tokyo 01</strain>
    </source>
</reference>
<dbReference type="PANTHER" id="PTHR30026">
    <property type="entry name" value="OUTER MEMBRANE PROTEIN TOLC"/>
    <property type="match status" value="1"/>
</dbReference>
<dbReference type="InterPro" id="IPR003423">
    <property type="entry name" value="OMP_efflux"/>
</dbReference>
<sequence>MIRAGRLFLFMAVMLFSRHACAYTLEELMAHAVNNRDTIREYVADLEKSREDVRFFRGNFYPRLDLNYTVNQLDDDTSSENEKNSIFAGAMTLNVFSGFKDTYDYQSGQYRYTATEFQLDAIKQDIQLAVALRLLAVYQSKAWLRVVEDTHTLYRERYTEAKLKHKVGLLKKADVLKIKVVMDDAAQNVRDAQARLAKDLNDLTRTVGMEDRRITLGQLGFTAFRKLPESVKTYEDYAPVLLEKRSELNALRSQQEAARLQIRSARASVYPRADLSLGYQRYGENYLPDGGDDSEDEVRLQMTVSMNIFDGFQKYTDIRKARLDSKSVRYQLNELEQTFKNELRNILEDLDVAFNNYQVAQESLTEAEENQRINELSFRKGVATATDILDAISYLSQARFNIITAGYGIFSNHYRLTRMIEGFDKNI</sequence>
<dbReference type="Pfam" id="PF02321">
    <property type="entry name" value="OEP"/>
    <property type="match status" value="2"/>
</dbReference>
<evidence type="ECO:0000256" key="9">
    <source>
        <dbReference type="SAM" id="SignalP"/>
    </source>
</evidence>
<feature type="coiled-coil region" evidence="8">
    <location>
        <begin position="241"/>
        <end position="268"/>
    </location>
</feature>
<feature type="chain" id="PRO_5019094158" evidence="9">
    <location>
        <begin position="23"/>
        <end position="427"/>
    </location>
</feature>
<evidence type="ECO:0000313" key="10">
    <source>
        <dbReference type="EMBL" id="GBC60563.1"/>
    </source>
</evidence>
<dbReference type="GO" id="GO:0015562">
    <property type="term" value="F:efflux transmembrane transporter activity"/>
    <property type="evidence" value="ECO:0007669"/>
    <property type="project" value="InterPro"/>
</dbReference>
<evidence type="ECO:0000256" key="4">
    <source>
        <dbReference type="ARBA" id="ARBA00022452"/>
    </source>
</evidence>
<dbReference type="EMBL" id="BEXT01000001">
    <property type="protein sequence ID" value="GBC60563.1"/>
    <property type="molecule type" value="Genomic_DNA"/>
</dbReference>
<dbReference type="Proteomes" id="UP000288096">
    <property type="component" value="Unassembled WGS sequence"/>
</dbReference>
<comment type="caution">
    <text evidence="10">The sequence shown here is derived from an EMBL/GenBank/DDBJ whole genome shotgun (WGS) entry which is preliminary data.</text>
</comment>
<dbReference type="GO" id="GO:1990281">
    <property type="term" value="C:efflux pump complex"/>
    <property type="evidence" value="ECO:0007669"/>
    <property type="project" value="TreeGrafter"/>
</dbReference>
<evidence type="ECO:0000256" key="5">
    <source>
        <dbReference type="ARBA" id="ARBA00022692"/>
    </source>
</evidence>
<keyword evidence="5" id="KW-0812">Transmembrane</keyword>
<keyword evidence="11" id="KW-1185">Reference proteome</keyword>
<accession>A0A401FUC8</accession>
<evidence type="ECO:0000256" key="7">
    <source>
        <dbReference type="ARBA" id="ARBA00023237"/>
    </source>
</evidence>
<evidence type="ECO:0000256" key="6">
    <source>
        <dbReference type="ARBA" id="ARBA00023136"/>
    </source>
</evidence>
<dbReference type="InterPro" id="IPR051906">
    <property type="entry name" value="TolC-like"/>
</dbReference>
<dbReference type="GO" id="GO:0009279">
    <property type="term" value="C:cell outer membrane"/>
    <property type="evidence" value="ECO:0007669"/>
    <property type="project" value="UniProtKB-SubCell"/>
</dbReference>
<dbReference type="AlphaFoldDB" id="A0A401FUC8"/>
<evidence type="ECO:0000256" key="1">
    <source>
        <dbReference type="ARBA" id="ARBA00004442"/>
    </source>
</evidence>
<keyword evidence="9" id="KW-0732">Signal</keyword>
<keyword evidence="8" id="KW-0175">Coiled coil</keyword>
<evidence type="ECO:0000256" key="8">
    <source>
        <dbReference type="SAM" id="Coils"/>
    </source>
</evidence>
<keyword evidence="6" id="KW-0472">Membrane</keyword>
<reference evidence="11" key="2">
    <citation type="submission" date="2019-01" db="EMBL/GenBank/DDBJ databases">
        <title>Genome sequence of Desulfonema ishimotonii strain Tokyo 01.</title>
        <authorList>
            <person name="Fukui M."/>
        </authorList>
    </citation>
    <scope>NUCLEOTIDE SEQUENCE [LARGE SCALE GENOMIC DNA]</scope>
    <source>
        <strain evidence="11">Tokyo 01</strain>
    </source>
</reference>
<keyword evidence="4" id="KW-1134">Transmembrane beta strand</keyword>
<dbReference type="Gene3D" id="1.20.1600.10">
    <property type="entry name" value="Outer membrane efflux proteins (OEP)"/>
    <property type="match status" value="1"/>
</dbReference>
<feature type="signal peptide" evidence="9">
    <location>
        <begin position="1"/>
        <end position="22"/>
    </location>
</feature>
<proteinExistence type="inferred from homology"/>
<evidence type="ECO:0000256" key="3">
    <source>
        <dbReference type="ARBA" id="ARBA00022448"/>
    </source>
</evidence>
<evidence type="ECO:0000313" key="11">
    <source>
        <dbReference type="Proteomes" id="UP000288096"/>
    </source>
</evidence>
<keyword evidence="7" id="KW-0998">Cell outer membrane</keyword>
<gene>
    <name evidence="10" type="ORF">DENIS_1520</name>
</gene>
<name>A0A401FUC8_9BACT</name>
<dbReference type="SUPFAM" id="SSF56954">
    <property type="entry name" value="Outer membrane efflux proteins (OEP)"/>
    <property type="match status" value="1"/>
</dbReference>
<comment type="subcellular location">
    <subcellularLocation>
        <location evidence="1">Cell outer membrane</location>
    </subcellularLocation>
</comment>
<keyword evidence="3" id="KW-0813">Transport</keyword>
<dbReference type="PANTHER" id="PTHR30026:SF20">
    <property type="entry name" value="OUTER MEMBRANE PROTEIN TOLC"/>
    <property type="match status" value="1"/>
</dbReference>
<protein>
    <submittedName>
        <fullName evidence="10">TolC family protein</fullName>
    </submittedName>
</protein>
<comment type="similarity">
    <text evidence="2">Belongs to the outer membrane factor (OMF) (TC 1.B.17) family.</text>
</comment>